<feature type="binding site" evidence="11">
    <location>
        <position position="104"/>
    </location>
    <ligand>
        <name>Zn(2+)</name>
        <dbReference type="ChEBI" id="CHEBI:29105"/>
    </ligand>
</feature>
<evidence type="ECO:0000256" key="3">
    <source>
        <dbReference type="ARBA" id="ARBA00022490"/>
    </source>
</evidence>
<feature type="binding site" evidence="11">
    <location>
        <position position="141"/>
    </location>
    <ligand>
        <name>Zn(2+)</name>
        <dbReference type="ChEBI" id="CHEBI:29105"/>
    </ligand>
</feature>
<keyword evidence="13" id="KW-1185">Reference proteome</keyword>
<dbReference type="GO" id="GO:0008270">
    <property type="term" value="F:zinc ion binding"/>
    <property type="evidence" value="ECO:0007669"/>
    <property type="project" value="TreeGrafter"/>
</dbReference>
<dbReference type="GO" id="GO:0003700">
    <property type="term" value="F:DNA-binding transcription factor activity"/>
    <property type="evidence" value="ECO:0007669"/>
    <property type="project" value="InterPro"/>
</dbReference>
<dbReference type="SUPFAM" id="SSF46785">
    <property type="entry name" value="Winged helix' DNA-binding domain"/>
    <property type="match status" value="1"/>
</dbReference>
<comment type="caution">
    <text evidence="12">The sequence shown here is derived from an EMBL/GenBank/DDBJ whole genome shotgun (WGS) entry which is preliminary data.</text>
</comment>
<sequence>MAHTDLVAFTSDEYAALLRTADLRVTRPRVAVLEAVETNPHADTETVFGVVRSGLPEVSRQAVYDVLAALTCAGLVRKIQPSGSVARYESRVGDNHHHAVCRSCGVISDVDCAVGATPCLTPSDYNGFVLEEAEVIYWGLCPDCASPEAASRVSGSHT</sequence>
<keyword evidence="9" id="KW-0238">DNA-binding</keyword>
<evidence type="ECO:0000256" key="1">
    <source>
        <dbReference type="ARBA" id="ARBA00004496"/>
    </source>
</evidence>
<dbReference type="InterPro" id="IPR036388">
    <property type="entry name" value="WH-like_DNA-bd_sf"/>
</dbReference>
<evidence type="ECO:0000256" key="6">
    <source>
        <dbReference type="ARBA" id="ARBA00022833"/>
    </source>
</evidence>
<dbReference type="GO" id="GO:0005737">
    <property type="term" value="C:cytoplasm"/>
    <property type="evidence" value="ECO:0007669"/>
    <property type="project" value="UniProtKB-SubCell"/>
</dbReference>
<dbReference type="EMBL" id="PECC01000028">
    <property type="protein sequence ID" value="TDZ48575.1"/>
    <property type="molecule type" value="Genomic_DNA"/>
</dbReference>
<comment type="subcellular location">
    <subcellularLocation>
        <location evidence="1">Cytoplasm</location>
    </subcellularLocation>
</comment>
<evidence type="ECO:0000256" key="10">
    <source>
        <dbReference type="ARBA" id="ARBA00023163"/>
    </source>
</evidence>
<name>A0A4R8QXF7_9MYCO</name>
<evidence type="ECO:0000256" key="11">
    <source>
        <dbReference type="PIRSR" id="PIRSR602481-1"/>
    </source>
</evidence>
<comment type="similarity">
    <text evidence="2">Belongs to the Fur family.</text>
</comment>
<evidence type="ECO:0000256" key="7">
    <source>
        <dbReference type="ARBA" id="ARBA00023004"/>
    </source>
</evidence>
<feature type="binding site" evidence="11">
    <location>
        <position position="101"/>
    </location>
    <ligand>
        <name>Zn(2+)</name>
        <dbReference type="ChEBI" id="CHEBI:29105"/>
    </ligand>
</feature>
<keyword evidence="10" id="KW-0804">Transcription</keyword>
<dbReference type="InterPro" id="IPR036390">
    <property type="entry name" value="WH_DNA-bd_sf"/>
</dbReference>
<keyword evidence="7" id="KW-0408">Iron</keyword>
<dbReference type="Gene3D" id="3.30.1490.190">
    <property type="match status" value="1"/>
</dbReference>
<keyword evidence="5 11" id="KW-0479">Metal-binding</keyword>
<keyword evidence="6 11" id="KW-0862">Zinc</keyword>
<dbReference type="PANTHER" id="PTHR33202">
    <property type="entry name" value="ZINC UPTAKE REGULATION PROTEIN"/>
    <property type="match status" value="1"/>
</dbReference>
<comment type="cofactor">
    <cofactor evidence="11">
        <name>Zn(2+)</name>
        <dbReference type="ChEBI" id="CHEBI:29105"/>
    </cofactor>
    <text evidence="11">Binds 1 zinc ion per subunit.</text>
</comment>
<evidence type="ECO:0000256" key="2">
    <source>
        <dbReference type="ARBA" id="ARBA00007957"/>
    </source>
</evidence>
<reference evidence="12 13" key="1">
    <citation type="journal article" date="2019" name="Sci. Rep.">
        <title>Extended insight into the Mycobacterium chelonae-abscessus complex through whole genome sequencing of Mycobacterium salmoniphilum outbreak and Mycobacterium salmoniphilum-like strains.</title>
        <authorList>
            <person name="Behra P.R.K."/>
            <person name="Das S."/>
            <person name="Pettersson B.M.F."/>
            <person name="Shirreff L."/>
            <person name="DuCote T."/>
            <person name="Jacobsson K.G."/>
            <person name="Ennis D.G."/>
            <person name="Kirsebom L.A."/>
        </authorList>
    </citation>
    <scope>NUCLEOTIDE SEQUENCE [LARGE SCALE GENOMIC DNA]</scope>
    <source>
        <strain evidence="12 13">CCUG 63697</strain>
    </source>
</reference>
<accession>A0A4R8QXF7</accession>
<proteinExistence type="inferred from homology"/>
<dbReference type="GO" id="GO:0045892">
    <property type="term" value="P:negative regulation of DNA-templated transcription"/>
    <property type="evidence" value="ECO:0007669"/>
    <property type="project" value="TreeGrafter"/>
</dbReference>
<protein>
    <submittedName>
        <fullName evidence="12">Transcriptional regulator FurA</fullName>
    </submittedName>
</protein>
<evidence type="ECO:0000313" key="12">
    <source>
        <dbReference type="EMBL" id="TDZ48575.1"/>
    </source>
</evidence>
<evidence type="ECO:0000256" key="5">
    <source>
        <dbReference type="ARBA" id="ARBA00022723"/>
    </source>
</evidence>
<evidence type="ECO:0000256" key="4">
    <source>
        <dbReference type="ARBA" id="ARBA00022491"/>
    </source>
</evidence>
<dbReference type="CDD" id="cd07153">
    <property type="entry name" value="Fur_like"/>
    <property type="match status" value="1"/>
</dbReference>
<keyword evidence="4" id="KW-0678">Repressor</keyword>
<dbReference type="InterPro" id="IPR043135">
    <property type="entry name" value="Fur_C"/>
</dbReference>
<keyword evidence="3" id="KW-0963">Cytoplasm</keyword>
<dbReference type="AlphaFoldDB" id="A0A4R8QXF7"/>
<evidence type="ECO:0000256" key="9">
    <source>
        <dbReference type="ARBA" id="ARBA00023125"/>
    </source>
</evidence>
<feature type="binding site" evidence="11">
    <location>
        <position position="144"/>
    </location>
    <ligand>
        <name>Zn(2+)</name>
        <dbReference type="ChEBI" id="CHEBI:29105"/>
    </ligand>
</feature>
<dbReference type="PANTHER" id="PTHR33202:SF18">
    <property type="entry name" value="TRANSCRIPTIONAL REGULATOR FURA"/>
    <property type="match status" value="1"/>
</dbReference>
<evidence type="ECO:0000256" key="8">
    <source>
        <dbReference type="ARBA" id="ARBA00023015"/>
    </source>
</evidence>
<dbReference type="InterPro" id="IPR002481">
    <property type="entry name" value="FUR"/>
</dbReference>
<dbReference type="Proteomes" id="UP000295165">
    <property type="component" value="Unassembled WGS sequence"/>
</dbReference>
<dbReference type="Gene3D" id="1.10.10.10">
    <property type="entry name" value="Winged helix-like DNA-binding domain superfamily/Winged helix DNA-binding domain"/>
    <property type="match status" value="1"/>
</dbReference>
<keyword evidence="8" id="KW-0805">Transcription regulation</keyword>
<evidence type="ECO:0000313" key="13">
    <source>
        <dbReference type="Proteomes" id="UP000295165"/>
    </source>
</evidence>
<dbReference type="GO" id="GO:0000976">
    <property type="term" value="F:transcription cis-regulatory region binding"/>
    <property type="evidence" value="ECO:0007669"/>
    <property type="project" value="TreeGrafter"/>
</dbReference>
<gene>
    <name evidence="12" type="primary">furA_1</name>
    <name evidence="12" type="ORF">CCUG63697_03104</name>
</gene>
<organism evidence="12 13">
    <name type="scientific">Mycobacteroides franklinii</name>
    <dbReference type="NCBI Taxonomy" id="948102"/>
    <lineage>
        <taxon>Bacteria</taxon>
        <taxon>Bacillati</taxon>
        <taxon>Actinomycetota</taxon>
        <taxon>Actinomycetes</taxon>
        <taxon>Mycobacteriales</taxon>
        <taxon>Mycobacteriaceae</taxon>
        <taxon>Mycobacteroides</taxon>
    </lineage>
</organism>
<dbReference type="Pfam" id="PF01475">
    <property type="entry name" value="FUR"/>
    <property type="match status" value="1"/>
</dbReference>
<dbReference type="GO" id="GO:1900376">
    <property type="term" value="P:regulation of secondary metabolite biosynthetic process"/>
    <property type="evidence" value="ECO:0007669"/>
    <property type="project" value="TreeGrafter"/>
</dbReference>